<sequence>MQILNAPSRQEIDRAHTWLQSLDIGIPSIRNLSHVSRLKSASWLTFLITSIPIHLLFNSSVFETTYDGSQWYLTFATEAFTQGAPFFPPGASLLLAGSLGPDIGIGVYGEIGGYGEKVSVDQYWNASSIIRQKIESVAKESHSWTILSAEQCYSEYVSCNPRGEYGDVIFIINSTASEEGWKRSDIFTFDPSTNLSASWNPHIPPNAVNSLWFSAQCNVGRTKSTSGRDDTCTNVCLGAMGFDRYKFRFNETLPMAYEPWLIPFFPAVRHRDKSLFGKGLEFNDKFDLLHVNHCLAKPVQPSCKVGLSNALLLIVIVSIFVKAIQGGVVAWKLPSTSLVTLGDAIESFILYPDTVTLGIGTLSIADAQRIEVSRNSLVAPRHDNIF</sequence>
<accession>A0ACC1P8N7</accession>
<comment type="caution">
    <text evidence="1">The sequence shown here is derived from an EMBL/GenBank/DDBJ whole genome shotgun (WGS) entry which is preliminary data.</text>
</comment>
<protein>
    <submittedName>
        <fullName evidence="1">Uncharacterized protein</fullName>
    </submittedName>
</protein>
<evidence type="ECO:0000313" key="1">
    <source>
        <dbReference type="EMBL" id="KAJ2988526.1"/>
    </source>
</evidence>
<name>A0ACC1P8N7_9PEZI</name>
<gene>
    <name evidence="1" type="ORF">NUW58_g3929</name>
</gene>
<reference evidence="1" key="1">
    <citation type="submission" date="2022-10" db="EMBL/GenBank/DDBJ databases">
        <title>Genome Sequence of Xylaria curta.</title>
        <authorList>
            <person name="Buettner E."/>
        </authorList>
    </citation>
    <scope>NUCLEOTIDE SEQUENCE</scope>
    <source>
        <strain evidence="1">Babe10</strain>
    </source>
</reference>
<dbReference type="EMBL" id="JAPDGR010000638">
    <property type="protein sequence ID" value="KAJ2988526.1"/>
    <property type="molecule type" value="Genomic_DNA"/>
</dbReference>
<dbReference type="Proteomes" id="UP001143856">
    <property type="component" value="Unassembled WGS sequence"/>
</dbReference>
<organism evidence="1 2">
    <name type="scientific">Xylaria curta</name>
    <dbReference type="NCBI Taxonomy" id="42375"/>
    <lineage>
        <taxon>Eukaryota</taxon>
        <taxon>Fungi</taxon>
        <taxon>Dikarya</taxon>
        <taxon>Ascomycota</taxon>
        <taxon>Pezizomycotina</taxon>
        <taxon>Sordariomycetes</taxon>
        <taxon>Xylariomycetidae</taxon>
        <taxon>Xylariales</taxon>
        <taxon>Xylariaceae</taxon>
        <taxon>Xylaria</taxon>
    </lineage>
</organism>
<keyword evidence="2" id="KW-1185">Reference proteome</keyword>
<evidence type="ECO:0000313" key="2">
    <source>
        <dbReference type="Proteomes" id="UP001143856"/>
    </source>
</evidence>
<proteinExistence type="predicted"/>